<reference evidence="11" key="1">
    <citation type="submission" date="2024-07" db="EMBL/GenBank/DDBJ databases">
        <title>Two chromosome-level genome assemblies of Korean endemic species Abeliophyllum distichum and Forsythia ovata (Oleaceae).</title>
        <authorList>
            <person name="Jang H."/>
        </authorList>
    </citation>
    <scope>NUCLEOTIDE SEQUENCE [LARGE SCALE GENOMIC DNA]</scope>
</reference>
<dbReference type="Pfam" id="PF14416">
    <property type="entry name" value="PMR5N"/>
    <property type="match status" value="1"/>
</dbReference>
<protein>
    <submittedName>
        <fullName evidence="10">Protein trichome birefringence-like 43</fullName>
    </submittedName>
</protein>
<name>A0ABD1S7Q4_9LAMI</name>
<evidence type="ECO:0000256" key="5">
    <source>
        <dbReference type="ARBA" id="ARBA00022989"/>
    </source>
</evidence>
<proteinExistence type="inferred from homology"/>
<dbReference type="PANTHER" id="PTHR32285:SF363">
    <property type="entry name" value="PROTEIN TRICHOME BIREFRINGENCE-LIKE 43"/>
    <property type="match status" value="1"/>
</dbReference>
<accession>A0ABD1S7Q4</accession>
<evidence type="ECO:0000313" key="11">
    <source>
        <dbReference type="Proteomes" id="UP001604277"/>
    </source>
</evidence>
<organism evidence="10 11">
    <name type="scientific">Forsythia ovata</name>
    <dbReference type="NCBI Taxonomy" id="205694"/>
    <lineage>
        <taxon>Eukaryota</taxon>
        <taxon>Viridiplantae</taxon>
        <taxon>Streptophyta</taxon>
        <taxon>Embryophyta</taxon>
        <taxon>Tracheophyta</taxon>
        <taxon>Spermatophyta</taxon>
        <taxon>Magnoliopsida</taxon>
        <taxon>eudicotyledons</taxon>
        <taxon>Gunneridae</taxon>
        <taxon>Pentapetalae</taxon>
        <taxon>asterids</taxon>
        <taxon>lamiids</taxon>
        <taxon>Lamiales</taxon>
        <taxon>Oleaceae</taxon>
        <taxon>Forsythieae</taxon>
        <taxon>Forsythia</taxon>
    </lineage>
</organism>
<keyword evidence="4" id="KW-0735">Signal-anchor</keyword>
<dbReference type="GO" id="GO:0016020">
    <property type="term" value="C:membrane"/>
    <property type="evidence" value="ECO:0007669"/>
    <property type="project" value="UniProtKB-SubCell"/>
</dbReference>
<evidence type="ECO:0000256" key="6">
    <source>
        <dbReference type="ARBA" id="ARBA00023136"/>
    </source>
</evidence>
<keyword evidence="7" id="KW-0732">Signal</keyword>
<feature type="domain" description="Trichome birefringence-like N-terminal" evidence="9">
    <location>
        <begin position="32"/>
        <end position="83"/>
    </location>
</feature>
<dbReference type="AlphaFoldDB" id="A0ABD1S7Q4"/>
<keyword evidence="3" id="KW-0812">Transmembrane</keyword>
<evidence type="ECO:0000256" key="4">
    <source>
        <dbReference type="ARBA" id="ARBA00022968"/>
    </source>
</evidence>
<gene>
    <name evidence="10" type="ORF">Fot_40472</name>
</gene>
<dbReference type="Proteomes" id="UP001604277">
    <property type="component" value="Unassembled WGS sequence"/>
</dbReference>
<dbReference type="InterPro" id="IPR026057">
    <property type="entry name" value="TBL_C"/>
</dbReference>
<keyword evidence="11" id="KW-1185">Reference proteome</keyword>
<sequence length="355" mass="41349">MGSCAVAVFTVLAVTFLSLSAKHADVQKKEFCNLYDGKWVFDESYPLYDSKRCPFLLRQFNCLGNGRPDRVYQKYRWQPNQCNLQRWNGKEFIRRVKGKRMMFVGDSISMNQWQSLACMIHGAFPRAVHTTRKLGLLSTIVFPQFNFTMMYSRNAFLVDITKEETGRVLKLNSVAGSSKQWLGIDILVFDTWHWWLHTGRKQPWDLIQYGNVKRKDMDRLVAYEKALRTMTRWIDQNINTDKVKIFFQGVSPDHWNATQWGKPELQRCSGERQPFTLQMYRGGENLPESVLEEVLGDMKKPVHLLKITALSQFRVDGHPSIYGNPKKIGMDCTHWCLPGIPDVWNQLLQETLIRA</sequence>
<feature type="signal peptide" evidence="7">
    <location>
        <begin position="1"/>
        <end position="21"/>
    </location>
</feature>
<evidence type="ECO:0000259" key="9">
    <source>
        <dbReference type="Pfam" id="PF14416"/>
    </source>
</evidence>
<evidence type="ECO:0000259" key="8">
    <source>
        <dbReference type="Pfam" id="PF13839"/>
    </source>
</evidence>
<keyword evidence="6" id="KW-0472">Membrane</keyword>
<evidence type="ECO:0000256" key="1">
    <source>
        <dbReference type="ARBA" id="ARBA00004167"/>
    </source>
</evidence>
<evidence type="ECO:0000313" key="10">
    <source>
        <dbReference type="EMBL" id="KAL2496715.1"/>
    </source>
</evidence>
<keyword evidence="5" id="KW-1133">Transmembrane helix</keyword>
<dbReference type="InterPro" id="IPR029962">
    <property type="entry name" value="TBL"/>
</dbReference>
<comment type="similarity">
    <text evidence="2">Belongs to the PC-esterase family. TBL subfamily.</text>
</comment>
<dbReference type="PANTHER" id="PTHR32285">
    <property type="entry name" value="PROTEIN TRICHOME BIREFRINGENCE-LIKE 9-RELATED"/>
    <property type="match status" value="1"/>
</dbReference>
<evidence type="ECO:0000256" key="2">
    <source>
        <dbReference type="ARBA" id="ARBA00007727"/>
    </source>
</evidence>
<comment type="caution">
    <text evidence="10">The sequence shown here is derived from an EMBL/GenBank/DDBJ whole genome shotgun (WGS) entry which is preliminary data.</text>
</comment>
<comment type="subcellular location">
    <subcellularLocation>
        <location evidence="1">Membrane</location>
        <topology evidence="1">Single-pass membrane protein</topology>
    </subcellularLocation>
</comment>
<evidence type="ECO:0000256" key="7">
    <source>
        <dbReference type="SAM" id="SignalP"/>
    </source>
</evidence>
<dbReference type="InterPro" id="IPR025846">
    <property type="entry name" value="TBL_N"/>
</dbReference>
<evidence type="ECO:0000256" key="3">
    <source>
        <dbReference type="ARBA" id="ARBA00022692"/>
    </source>
</evidence>
<dbReference type="EMBL" id="JBFOLJ010000011">
    <property type="protein sequence ID" value="KAL2496715.1"/>
    <property type="molecule type" value="Genomic_DNA"/>
</dbReference>
<dbReference type="Pfam" id="PF13839">
    <property type="entry name" value="PC-Esterase"/>
    <property type="match status" value="1"/>
</dbReference>
<feature type="chain" id="PRO_5044887228" evidence="7">
    <location>
        <begin position="22"/>
        <end position="355"/>
    </location>
</feature>
<feature type="domain" description="Trichome birefringence-like C-terminal" evidence="8">
    <location>
        <begin position="85"/>
        <end position="350"/>
    </location>
</feature>